<comment type="caution">
    <text evidence="1">The sequence shown here is derived from an EMBL/GenBank/DDBJ whole genome shotgun (WGS) entry which is preliminary data.</text>
</comment>
<proteinExistence type="predicted"/>
<gene>
    <name evidence="1" type="ORF">GCM10009575_028350</name>
</gene>
<name>A0ABN1PG26_9ACTN</name>
<evidence type="ECO:0000313" key="1">
    <source>
        <dbReference type="EMBL" id="GAA0927713.1"/>
    </source>
</evidence>
<evidence type="ECO:0000313" key="2">
    <source>
        <dbReference type="Proteomes" id="UP001500418"/>
    </source>
</evidence>
<accession>A0ABN1PG26</accession>
<sequence>MASADGKDAIVKQVENGQFSSSAEWTHLALVYDGFARQLKLYVNGELEEIACADTDGDGVSDETSCADRIAQVDDVLSFKGTQPLQLGRAKTGTTWGQYWPGAVSDVWAFQGTLTDAQVARLAIGIPGMATDVPSGD</sequence>
<dbReference type="SUPFAM" id="SSF49899">
    <property type="entry name" value="Concanavalin A-like lectins/glucanases"/>
    <property type="match status" value="1"/>
</dbReference>
<dbReference type="Proteomes" id="UP001500418">
    <property type="component" value="Unassembled WGS sequence"/>
</dbReference>
<reference evidence="1 2" key="1">
    <citation type="journal article" date="2019" name="Int. J. Syst. Evol. Microbiol.">
        <title>The Global Catalogue of Microorganisms (GCM) 10K type strain sequencing project: providing services to taxonomists for standard genome sequencing and annotation.</title>
        <authorList>
            <consortium name="The Broad Institute Genomics Platform"/>
            <consortium name="The Broad Institute Genome Sequencing Center for Infectious Disease"/>
            <person name="Wu L."/>
            <person name="Ma J."/>
        </authorList>
    </citation>
    <scope>NUCLEOTIDE SEQUENCE [LARGE SCALE GENOMIC DNA]</scope>
    <source>
        <strain evidence="1 2">JCM 11444</strain>
    </source>
</reference>
<protein>
    <recommendedName>
        <fullName evidence="3">LamG-like jellyroll fold domain-containing protein</fullName>
    </recommendedName>
</protein>
<keyword evidence="2" id="KW-1185">Reference proteome</keyword>
<evidence type="ECO:0008006" key="3">
    <source>
        <dbReference type="Google" id="ProtNLM"/>
    </source>
</evidence>
<dbReference type="EMBL" id="BAAAID010000014">
    <property type="protein sequence ID" value="GAA0927713.1"/>
    <property type="molecule type" value="Genomic_DNA"/>
</dbReference>
<organism evidence="1 2">
    <name type="scientific">Streptomyces rhizosphaericus</name>
    <dbReference type="NCBI Taxonomy" id="114699"/>
    <lineage>
        <taxon>Bacteria</taxon>
        <taxon>Bacillati</taxon>
        <taxon>Actinomycetota</taxon>
        <taxon>Actinomycetes</taxon>
        <taxon>Kitasatosporales</taxon>
        <taxon>Streptomycetaceae</taxon>
        <taxon>Streptomyces</taxon>
        <taxon>Streptomyces violaceusniger group</taxon>
    </lineage>
</organism>
<dbReference type="InterPro" id="IPR013320">
    <property type="entry name" value="ConA-like_dom_sf"/>
</dbReference>
<dbReference type="Gene3D" id="2.60.120.200">
    <property type="match status" value="1"/>
</dbReference>